<organism evidence="2 3">
    <name type="scientific">Populus deltoides</name>
    <name type="common">Eastern poplar</name>
    <name type="synonym">Eastern cottonwood</name>
    <dbReference type="NCBI Taxonomy" id="3696"/>
    <lineage>
        <taxon>Eukaryota</taxon>
        <taxon>Viridiplantae</taxon>
        <taxon>Streptophyta</taxon>
        <taxon>Embryophyta</taxon>
        <taxon>Tracheophyta</taxon>
        <taxon>Spermatophyta</taxon>
        <taxon>Magnoliopsida</taxon>
        <taxon>eudicotyledons</taxon>
        <taxon>Gunneridae</taxon>
        <taxon>Pentapetalae</taxon>
        <taxon>rosids</taxon>
        <taxon>fabids</taxon>
        <taxon>Malpighiales</taxon>
        <taxon>Salicaceae</taxon>
        <taxon>Saliceae</taxon>
        <taxon>Populus</taxon>
    </lineage>
</organism>
<dbReference type="Proteomes" id="UP000807159">
    <property type="component" value="Unassembled WGS sequence"/>
</dbReference>
<dbReference type="EMBL" id="JACEGQ020000237">
    <property type="protein sequence ID" value="KAH8479308.1"/>
    <property type="molecule type" value="Genomic_DNA"/>
</dbReference>
<evidence type="ECO:0000313" key="3">
    <source>
        <dbReference type="Proteomes" id="UP000807159"/>
    </source>
</evidence>
<feature type="region of interest" description="Disordered" evidence="1">
    <location>
        <begin position="52"/>
        <end position="72"/>
    </location>
</feature>
<sequence length="72" mass="8116">RGTRHLGQEAASNDNGHVKRAGAHHHGGHWMRWQVECMTQLCNMARPWAAAQPELRDQDILRTSSATSQRTT</sequence>
<name>A0A8T2WD92_POPDE</name>
<protein>
    <submittedName>
        <fullName evidence="2">Uncharacterized protein</fullName>
    </submittedName>
</protein>
<reference evidence="2" key="1">
    <citation type="journal article" date="2021" name="J. Hered.">
        <title>Genome Assembly of Salicaceae Populus deltoides (Eastern Cottonwood) I-69 Based on Nanopore Sequencing and Hi-C Technologies.</title>
        <authorList>
            <person name="Bai S."/>
            <person name="Wu H."/>
            <person name="Zhang J."/>
            <person name="Pan Z."/>
            <person name="Zhao W."/>
            <person name="Li Z."/>
            <person name="Tong C."/>
        </authorList>
    </citation>
    <scope>NUCLEOTIDE SEQUENCE</scope>
    <source>
        <tissue evidence="2">Leaf</tissue>
    </source>
</reference>
<accession>A0A8T2WD92</accession>
<feature type="non-terminal residue" evidence="2">
    <location>
        <position position="1"/>
    </location>
</feature>
<evidence type="ECO:0000313" key="2">
    <source>
        <dbReference type="EMBL" id="KAH8479308.1"/>
    </source>
</evidence>
<comment type="caution">
    <text evidence="2">The sequence shown here is derived from an EMBL/GenBank/DDBJ whole genome shotgun (WGS) entry which is preliminary data.</text>
</comment>
<feature type="region of interest" description="Disordered" evidence="1">
    <location>
        <begin position="1"/>
        <end position="25"/>
    </location>
</feature>
<feature type="compositionally biased region" description="Polar residues" evidence="1">
    <location>
        <begin position="61"/>
        <end position="72"/>
    </location>
</feature>
<evidence type="ECO:0000256" key="1">
    <source>
        <dbReference type="SAM" id="MobiDB-lite"/>
    </source>
</evidence>
<dbReference type="AlphaFoldDB" id="A0A8T2WD92"/>
<proteinExistence type="predicted"/>
<keyword evidence="3" id="KW-1185">Reference proteome</keyword>
<gene>
    <name evidence="2" type="ORF">H0E87_031677</name>
</gene>